<evidence type="ECO:0000259" key="2">
    <source>
        <dbReference type="Pfam" id="PF08241"/>
    </source>
</evidence>
<protein>
    <submittedName>
        <fullName evidence="3">Methyltransferase domain-containing protein</fullName>
    </submittedName>
</protein>
<accession>A0ABW2LVV9</accession>
<comment type="caution">
    <text evidence="3">The sequence shown here is derived from an EMBL/GenBank/DDBJ whole genome shotgun (WGS) entry which is preliminary data.</text>
</comment>
<reference evidence="4" key="1">
    <citation type="journal article" date="2019" name="Int. J. Syst. Evol. Microbiol.">
        <title>The Global Catalogue of Microorganisms (GCM) 10K type strain sequencing project: providing services to taxonomists for standard genome sequencing and annotation.</title>
        <authorList>
            <consortium name="The Broad Institute Genomics Platform"/>
            <consortium name="The Broad Institute Genome Sequencing Center for Infectious Disease"/>
            <person name="Wu L."/>
            <person name="Ma J."/>
        </authorList>
    </citation>
    <scope>NUCLEOTIDE SEQUENCE [LARGE SCALE GENOMIC DNA]</scope>
    <source>
        <strain evidence="4">WLHS5</strain>
    </source>
</reference>
<dbReference type="GO" id="GO:0032259">
    <property type="term" value="P:methylation"/>
    <property type="evidence" value="ECO:0007669"/>
    <property type="project" value="UniProtKB-KW"/>
</dbReference>
<dbReference type="CDD" id="cd02440">
    <property type="entry name" value="AdoMet_MTases"/>
    <property type="match status" value="1"/>
</dbReference>
<dbReference type="PANTHER" id="PTHR44068">
    <property type="entry name" value="ZGC:194242"/>
    <property type="match status" value="1"/>
</dbReference>
<dbReference type="Proteomes" id="UP001596504">
    <property type="component" value="Unassembled WGS sequence"/>
</dbReference>
<organism evidence="3 4">
    <name type="scientific">Saccharopolyspora griseoalba</name>
    <dbReference type="NCBI Taxonomy" id="1431848"/>
    <lineage>
        <taxon>Bacteria</taxon>
        <taxon>Bacillati</taxon>
        <taxon>Actinomycetota</taxon>
        <taxon>Actinomycetes</taxon>
        <taxon>Pseudonocardiales</taxon>
        <taxon>Pseudonocardiaceae</taxon>
        <taxon>Saccharopolyspora</taxon>
    </lineage>
</organism>
<dbReference type="InterPro" id="IPR013216">
    <property type="entry name" value="Methyltransf_11"/>
</dbReference>
<dbReference type="EMBL" id="JBHTCJ010000019">
    <property type="protein sequence ID" value="MFC7344766.1"/>
    <property type="molecule type" value="Genomic_DNA"/>
</dbReference>
<dbReference type="Gene3D" id="3.40.50.150">
    <property type="entry name" value="Vaccinia Virus protein VP39"/>
    <property type="match status" value="1"/>
</dbReference>
<dbReference type="SUPFAM" id="SSF53335">
    <property type="entry name" value="S-adenosyl-L-methionine-dependent methyltransferases"/>
    <property type="match status" value="1"/>
</dbReference>
<dbReference type="InterPro" id="IPR029063">
    <property type="entry name" value="SAM-dependent_MTases_sf"/>
</dbReference>
<dbReference type="PANTHER" id="PTHR44068:SF11">
    <property type="entry name" value="GERANYL DIPHOSPHATE 2-C-METHYLTRANSFERASE"/>
    <property type="match status" value="1"/>
</dbReference>
<feature type="domain" description="Methyltransferase type 11" evidence="2">
    <location>
        <begin position="57"/>
        <end position="153"/>
    </location>
</feature>
<proteinExistence type="predicted"/>
<evidence type="ECO:0000313" key="3">
    <source>
        <dbReference type="EMBL" id="MFC7344766.1"/>
    </source>
</evidence>
<dbReference type="InterPro" id="IPR050447">
    <property type="entry name" value="Erg6_SMT_methyltransf"/>
</dbReference>
<dbReference type="GO" id="GO:0008168">
    <property type="term" value="F:methyltransferase activity"/>
    <property type="evidence" value="ECO:0007669"/>
    <property type="project" value="UniProtKB-KW"/>
</dbReference>
<evidence type="ECO:0000256" key="1">
    <source>
        <dbReference type="ARBA" id="ARBA00022679"/>
    </source>
</evidence>
<dbReference type="Pfam" id="PF08241">
    <property type="entry name" value="Methyltransf_11"/>
    <property type="match status" value="1"/>
</dbReference>
<name>A0ABW2LVV9_9PSEU</name>
<dbReference type="RefSeq" id="WP_380672874.1">
    <property type="nucleotide sequence ID" value="NZ_JBHTCJ010000019.1"/>
</dbReference>
<keyword evidence="4" id="KW-1185">Reference proteome</keyword>
<sequence length="276" mass="28702">MSGPELPAAEELKSCCAAAYGQDAVALLLGEAYHPGGQALTNRLAGALELRSGQHVVDIASGPGTTARLLASGHGAEVTGVELNPSSVDAAQRAAAQDGLAERVRFLVGDAERLPLPDDAADAVLCECAFCTFPDKATAAAEFARVLEPGGRVGITDVTARPGGLPDELSGLTAWVACIADARPMADYRAILEEAGLRVRHAQDHDEALRNMISTIEARLKFLRMTDPARLTRAGVDVEAVLHHTRLAAEATADGALGYALITAEKPLHAADLDAS</sequence>
<gene>
    <name evidence="3" type="ORF">ACFQRI_25440</name>
</gene>
<keyword evidence="3" id="KW-0489">Methyltransferase</keyword>
<keyword evidence="1" id="KW-0808">Transferase</keyword>
<evidence type="ECO:0000313" key="4">
    <source>
        <dbReference type="Proteomes" id="UP001596504"/>
    </source>
</evidence>